<feature type="compositionally biased region" description="Basic and acidic residues" evidence="1">
    <location>
        <begin position="81"/>
        <end position="96"/>
    </location>
</feature>
<reference evidence="2" key="1">
    <citation type="submission" date="2022-07" db="EMBL/GenBank/DDBJ databases">
        <title>Genome Sequence of Xylaria arbuscula.</title>
        <authorList>
            <person name="Buettner E."/>
        </authorList>
    </citation>
    <scope>NUCLEOTIDE SEQUENCE</scope>
    <source>
        <strain evidence="2">VT107</strain>
    </source>
</reference>
<dbReference type="Proteomes" id="UP001148614">
    <property type="component" value="Unassembled WGS sequence"/>
</dbReference>
<feature type="compositionally biased region" description="Basic and acidic residues" evidence="1">
    <location>
        <begin position="9"/>
        <end position="23"/>
    </location>
</feature>
<dbReference type="AlphaFoldDB" id="A0A9W8NIA6"/>
<comment type="caution">
    <text evidence="2">The sequence shown here is derived from an EMBL/GenBank/DDBJ whole genome shotgun (WGS) entry which is preliminary data.</text>
</comment>
<keyword evidence="3" id="KW-1185">Reference proteome</keyword>
<dbReference type="VEuPathDB" id="FungiDB:F4678DRAFT_462356"/>
<dbReference type="EMBL" id="JANPWZ010000423">
    <property type="protein sequence ID" value="KAJ3577144.1"/>
    <property type="molecule type" value="Genomic_DNA"/>
</dbReference>
<feature type="compositionally biased region" description="Basic and acidic residues" evidence="1">
    <location>
        <begin position="65"/>
        <end position="74"/>
    </location>
</feature>
<proteinExistence type="predicted"/>
<name>A0A9W8NIA6_9PEZI</name>
<feature type="region of interest" description="Disordered" evidence="1">
    <location>
        <begin position="1"/>
        <end position="108"/>
    </location>
</feature>
<evidence type="ECO:0000256" key="1">
    <source>
        <dbReference type="SAM" id="MobiDB-lite"/>
    </source>
</evidence>
<sequence>MSKYSYSETDERRGQPEDIREAPTGEFNDNSYATERQAEAVPVVGDEASIEDPIQPEEADSDQQLARDENDAIDKSNIVNDRLRSDKPPKGALREPADEEIGLAEDEA</sequence>
<evidence type="ECO:0008006" key="4">
    <source>
        <dbReference type="Google" id="ProtNLM"/>
    </source>
</evidence>
<evidence type="ECO:0000313" key="2">
    <source>
        <dbReference type="EMBL" id="KAJ3577144.1"/>
    </source>
</evidence>
<accession>A0A9W8NIA6</accession>
<protein>
    <recommendedName>
        <fullName evidence="4">Histone chaperone domain-containing protein</fullName>
    </recommendedName>
</protein>
<organism evidence="2 3">
    <name type="scientific">Xylaria arbuscula</name>
    <dbReference type="NCBI Taxonomy" id="114810"/>
    <lineage>
        <taxon>Eukaryota</taxon>
        <taxon>Fungi</taxon>
        <taxon>Dikarya</taxon>
        <taxon>Ascomycota</taxon>
        <taxon>Pezizomycotina</taxon>
        <taxon>Sordariomycetes</taxon>
        <taxon>Xylariomycetidae</taxon>
        <taxon>Xylariales</taxon>
        <taxon>Xylariaceae</taxon>
        <taxon>Xylaria</taxon>
    </lineage>
</organism>
<feature type="compositionally biased region" description="Acidic residues" evidence="1">
    <location>
        <begin position="48"/>
        <end position="61"/>
    </location>
</feature>
<gene>
    <name evidence="2" type="ORF">NPX13_g3418</name>
</gene>
<feature type="compositionally biased region" description="Acidic residues" evidence="1">
    <location>
        <begin position="97"/>
        <end position="108"/>
    </location>
</feature>
<evidence type="ECO:0000313" key="3">
    <source>
        <dbReference type="Proteomes" id="UP001148614"/>
    </source>
</evidence>